<name>A0A1M5VKZ2_9CLOT</name>
<gene>
    <name evidence="8" type="ORF">SAMN02745207_02322</name>
</gene>
<organism evidence="8 9">
    <name type="scientific">Clostridium grantii DSM 8605</name>
    <dbReference type="NCBI Taxonomy" id="1121316"/>
    <lineage>
        <taxon>Bacteria</taxon>
        <taxon>Bacillati</taxon>
        <taxon>Bacillota</taxon>
        <taxon>Clostridia</taxon>
        <taxon>Eubacteriales</taxon>
        <taxon>Clostridiaceae</taxon>
        <taxon>Clostridium</taxon>
    </lineage>
</organism>
<feature type="transmembrane region" description="Helical" evidence="6">
    <location>
        <begin position="162"/>
        <end position="183"/>
    </location>
</feature>
<feature type="transmembrane region" description="Helical" evidence="6">
    <location>
        <begin position="536"/>
        <end position="559"/>
    </location>
</feature>
<dbReference type="Pfam" id="PF02687">
    <property type="entry name" value="FtsX"/>
    <property type="match status" value="1"/>
</dbReference>
<feature type="transmembrane region" description="Helical" evidence="6">
    <location>
        <begin position="289"/>
        <end position="310"/>
    </location>
</feature>
<dbReference type="PANTHER" id="PTHR46795:SF3">
    <property type="entry name" value="ABC TRANSPORTER PERMEASE"/>
    <property type="match status" value="1"/>
</dbReference>
<evidence type="ECO:0000256" key="3">
    <source>
        <dbReference type="ARBA" id="ARBA00022692"/>
    </source>
</evidence>
<proteinExistence type="inferred from homology"/>
<feature type="transmembrane region" description="Helical" evidence="6">
    <location>
        <begin position="104"/>
        <end position="129"/>
    </location>
</feature>
<dbReference type="RefSeq" id="WP_073338595.1">
    <property type="nucleotide sequence ID" value="NZ_FQXM01000012.1"/>
</dbReference>
<feature type="transmembrane region" description="Helical" evidence="6">
    <location>
        <begin position="20"/>
        <end position="40"/>
    </location>
</feature>
<sequence length="660" mass="74313">MLTKLAFKNASKSFKDYAVYFFTLVLGVCVFYMFNSIYAQQEIMVVTETTNQSMVALRQLLSYISAFVAVILGFLIIYANNFFIKRRKKELGIYMTLGMTKRKISTILLLETSIMAMVALIVGLVAGIFSSQFMSFFTAKIFEADMSAYKFVFSMDATLKSILYFGLIFLTVILFNTFAIGKFNLIDLIYGGRKNESLKIKSTGVAIAIFIMSIISLGLSYYIILKNGMININFWFLLSLILGVSGTVLFFLSMSTFIIKLVQGNKKLYYKNLNIFVLRQLNSKVNTNFISISVVSIVLLLVIGIFSSGYSMQNIFSKELQNSVPFSFSIANYYDEGNYVNGIYDSLPAQLKNSEYIESYDEHKIYIMKNGDNHYEDYELDLSSIGENFVATPLNFMSLSDYNDIRKLQGLEPHTLANSNYLVLVDDVTEDIGVQFINDNKYITINGEELSPIDMVSKTATSNTNYVSIAFVVNDRFLESMTIQETVLNIQCKNEEDAAAFDVMLKEYRSSVGKNSAFAYYISRQYIYANSITTKALVSFLAIYLGFVFMITCAAILALQQLSEAEDNRGRYVLLKKLGAEKSMLNKALFAQILSYFLLPLSLAIVHSIVGLSAANEVIQQFGKIDVFSSIITTAIFVVFVYGAYFTLTYIGSKNIINKG</sequence>
<keyword evidence="4 6" id="KW-1133">Transmembrane helix</keyword>
<feature type="transmembrane region" description="Helical" evidence="6">
    <location>
        <begin position="593"/>
        <end position="615"/>
    </location>
</feature>
<feature type="transmembrane region" description="Helical" evidence="6">
    <location>
        <begin position="627"/>
        <end position="651"/>
    </location>
</feature>
<evidence type="ECO:0000256" key="6">
    <source>
        <dbReference type="PIRNR" id="PIRNR018968"/>
    </source>
</evidence>
<keyword evidence="2 6" id="KW-1003">Cell membrane</keyword>
<dbReference type="InterPro" id="IPR052536">
    <property type="entry name" value="ABC-4_Integral_Memb_Prot"/>
</dbReference>
<feature type="domain" description="ABC3 transporter permease C-terminal" evidence="7">
    <location>
        <begin position="64"/>
        <end position="175"/>
    </location>
</feature>
<evidence type="ECO:0000313" key="9">
    <source>
        <dbReference type="Proteomes" id="UP000184447"/>
    </source>
</evidence>
<keyword evidence="5 6" id="KW-0472">Membrane</keyword>
<dbReference type="OrthoDB" id="9781780at2"/>
<feature type="transmembrane region" description="Helical" evidence="6">
    <location>
        <begin position="60"/>
        <end position="83"/>
    </location>
</feature>
<dbReference type="GO" id="GO:0005886">
    <property type="term" value="C:plasma membrane"/>
    <property type="evidence" value="ECO:0007669"/>
    <property type="project" value="UniProtKB-SubCell"/>
</dbReference>
<dbReference type="InterPro" id="IPR027022">
    <property type="entry name" value="ABC_permease_BceB-typ"/>
</dbReference>
<dbReference type="PIRSF" id="PIRSF018968">
    <property type="entry name" value="ABC_permease_BceB"/>
    <property type="match status" value="1"/>
</dbReference>
<evidence type="ECO:0000259" key="7">
    <source>
        <dbReference type="Pfam" id="PF02687"/>
    </source>
</evidence>
<keyword evidence="6" id="KW-0813">Transport</keyword>
<feature type="transmembrane region" description="Helical" evidence="6">
    <location>
        <begin position="204"/>
        <end position="224"/>
    </location>
</feature>
<keyword evidence="3 6" id="KW-0812">Transmembrane</keyword>
<comment type="similarity">
    <text evidence="6">Belongs to the ABC-4 integral membrane protein family.</text>
</comment>
<reference evidence="8 9" key="1">
    <citation type="submission" date="2016-11" db="EMBL/GenBank/DDBJ databases">
        <authorList>
            <person name="Jaros S."/>
            <person name="Januszkiewicz K."/>
            <person name="Wedrychowicz H."/>
        </authorList>
    </citation>
    <scope>NUCLEOTIDE SEQUENCE [LARGE SCALE GENOMIC DNA]</scope>
    <source>
        <strain evidence="8 9">DSM 8605</strain>
    </source>
</reference>
<accession>A0A1M5VKZ2</accession>
<dbReference type="Proteomes" id="UP000184447">
    <property type="component" value="Unassembled WGS sequence"/>
</dbReference>
<evidence type="ECO:0000313" key="8">
    <source>
        <dbReference type="EMBL" id="SHH75848.1"/>
    </source>
</evidence>
<dbReference type="EMBL" id="FQXM01000012">
    <property type="protein sequence ID" value="SHH75848.1"/>
    <property type="molecule type" value="Genomic_DNA"/>
</dbReference>
<dbReference type="GO" id="GO:0055085">
    <property type="term" value="P:transmembrane transport"/>
    <property type="evidence" value="ECO:0007669"/>
    <property type="project" value="UniProtKB-UniRule"/>
</dbReference>
<evidence type="ECO:0000256" key="2">
    <source>
        <dbReference type="ARBA" id="ARBA00022475"/>
    </source>
</evidence>
<feature type="transmembrane region" description="Helical" evidence="6">
    <location>
        <begin position="236"/>
        <end position="262"/>
    </location>
</feature>
<dbReference type="AlphaFoldDB" id="A0A1M5VKZ2"/>
<dbReference type="STRING" id="1121316.SAMN02745207_02322"/>
<evidence type="ECO:0000256" key="4">
    <source>
        <dbReference type="ARBA" id="ARBA00022989"/>
    </source>
</evidence>
<evidence type="ECO:0000256" key="1">
    <source>
        <dbReference type="ARBA" id="ARBA00004651"/>
    </source>
</evidence>
<keyword evidence="9" id="KW-1185">Reference proteome</keyword>
<dbReference type="PANTHER" id="PTHR46795">
    <property type="entry name" value="ABC TRANSPORTER PERMEASE-RELATED-RELATED"/>
    <property type="match status" value="1"/>
</dbReference>
<evidence type="ECO:0000256" key="5">
    <source>
        <dbReference type="ARBA" id="ARBA00023136"/>
    </source>
</evidence>
<protein>
    <submittedName>
        <fullName evidence="8">Putative ABC transport system permease protein</fullName>
    </submittedName>
</protein>
<comment type="subcellular location">
    <subcellularLocation>
        <location evidence="1 6">Cell membrane</location>
        <topology evidence="1 6">Multi-pass membrane protein</topology>
    </subcellularLocation>
</comment>
<dbReference type="InterPro" id="IPR003838">
    <property type="entry name" value="ABC3_permease_C"/>
</dbReference>